<dbReference type="SUPFAM" id="SSF53041">
    <property type="entry name" value="Resolvase-like"/>
    <property type="match status" value="1"/>
</dbReference>
<dbReference type="InterPro" id="IPR050639">
    <property type="entry name" value="SSR_resolvase"/>
</dbReference>
<dbReference type="CDD" id="cd00338">
    <property type="entry name" value="Ser_Recombinase"/>
    <property type="match status" value="1"/>
</dbReference>
<sequence>MAEVEVIKASEGTVNRRRDTIGKGLTLERQRVAAYVRVSTDGEEQLQSFQSQMEYYTDKISKNKDWAFVGIYSDEAITGTKTSKRDGFLNMINDCMNGLVDVVLTKSISRFSRNLVDTLQYVRMLKEKNVAIIFEKENINTLSMESEMALALLSTLAQNEVESLSANTKMGLKMKMKRGELLGFNGCLGYDYHQEDKSLSMNEEEADIVRWIFNRYNQGYGAYTIAKDLTRLGKKNKKGIVKWTDSGIRGIISNEKYKGDLLLGKTFTVDPLTKRRLDNMGEEDQFYIKNHHEAIVSEEEWNMAQEIRKSRYGKNTSIIEGTREKQSRKFAFSSMCECAYCGTKFSRRSHHQDTQHKKPVWVCRTAANKGKASCPDSKAIDESILENAFVESFQLLADNFDDILESVLESIEIELSSTDNSERLKRVDKSLATVETKRKKLTDMLLDDKISKEAYDERFDEFTRKISQTKQEQQILIENEAAKKDVGKRMKEIRARISEVKVMDRFDRAVFESIVKKVIIGEVGEDGKSDPYKITFVLKGLADFSISDARKRYKNLHKQIS</sequence>
<dbReference type="GO" id="GO:0000150">
    <property type="term" value="F:DNA strand exchange activity"/>
    <property type="evidence" value="ECO:0007669"/>
    <property type="project" value="InterPro"/>
</dbReference>
<dbReference type="AlphaFoldDB" id="A0A1I0MDU1"/>
<dbReference type="RefSeq" id="WP_092449967.1">
    <property type="nucleotide sequence ID" value="NZ_FOJI01000001.1"/>
</dbReference>
<evidence type="ECO:0000313" key="3">
    <source>
        <dbReference type="EMBL" id="SEV85571.1"/>
    </source>
</evidence>
<dbReference type="InterPro" id="IPR011109">
    <property type="entry name" value="DNA_bind_recombinase_dom"/>
</dbReference>
<dbReference type="InterPro" id="IPR025827">
    <property type="entry name" value="Zn_ribbon_recom_dom"/>
</dbReference>
<name>A0A1I0MDU1_9FIRM</name>
<evidence type="ECO:0000259" key="2">
    <source>
        <dbReference type="PROSITE" id="PS51737"/>
    </source>
</evidence>
<dbReference type="PROSITE" id="PS51737">
    <property type="entry name" value="RECOMBINASE_DNA_BIND"/>
    <property type="match status" value="1"/>
</dbReference>
<evidence type="ECO:0000313" key="4">
    <source>
        <dbReference type="Proteomes" id="UP000199701"/>
    </source>
</evidence>
<dbReference type="InterPro" id="IPR006119">
    <property type="entry name" value="Resolv_N"/>
</dbReference>
<dbReference type="Pfam" id="PF13408">
    <property type="entry name" value="Zn_ribbon_recom"/>
    <property type="match status" value="1"/>
</dbReference>
<dbReference type="Gene3D" id="3.90.1750.20">
    <property type="entry name" value="Putative Large Serine Recombinase, Chain B, Domain 2"/>
    <property type="match status" value="1"/>
</dbReference>
<dbReference type="InterPro" id="IPR038109">
    <property type="entry name" value="DNA_bind_recomb_sf"/>
</dbReference>
<reference evidence="3 4" key="1">
    <citation type="submission" date="2016-10" db="EMBL/GenBank/DDBJ databases">
        <authorList>
            <person name="de Groot N.N."/>
        </authorList>
    </citation>
    <scope>NUCLEOTIDE SEQUENCE [LARGE SCALE GENOMIC DNA]</scope>
    <source>
        <strain evidence="3 4">DSM 9179</strain>
    </source>
</reference>
<dbReference type="EMBL" id="FOJI01000001">
    <property type="protein sequence ID" value="SEV85571.1"/>
    <property type="molecule type" value="Genomic_DNA"/>
</dbReference>
<dbReference type="SMART" id="SM00857">
    <property type="entry name" value="Resolvase"/>
    <property type="match status" value="1"/>
</dbReference>
<dbReference type="Proteomes" id="UP000199701">
    <property type="component" value="Unassembled WGS sequence"/>
</dbReference>
<gene>
    <name evidence="3" type="ORF">SAMN05421659_101369</name>
</gene>
<dbReference type="Pfam" id="PF00239">
    <property type="entry name" value="Resolvase"/>
    <property type="match status" value="1"/>
</dbReference>
<dbReference type="STRING" id="99656.SAMN05421659_101369"/>
<proteinExistence type="predicted"/>
<dbReference type="OrthoDB" id="9769353at2"/>
<dbReference type="PANTHER" id="PTHR30461">
    <property type="entry name" value="DNA-INVERTASE FROM LAMBDOID PROPHAGE"/>
    <property type="match status" value="1"/>
</dbReference>
<accession>A0A1I0MDU1</accession>
<evidence type="ECO:0000259" key="1">
    <source>
        <dbReference type="PROSITE" id="PS51736"/>
    </source>
</evidence>
<feature type="domain" description="Recombinase" evidence="2">
    <location>
        <begin position="189"/>
        <end position="314"/>
    </location>
</feature>
<protein>
    <submittedName>
        <fullName evidence="3">Site-specific DNA recombinase</fullName>
    </submittedName>
</protein>
<feature type="domain" description="Resolvase/invertase-type recombinase catalytic" evidence="1">
    <location>
        <begin position="31"/>
        <end position="179"/>
    </location>
</feature>
<dbReference type="Gene3D" id="3.40.50.1390">
    <property type="entry name" value="Resolvase, N-terminal catalytic domain"/>
    <property type="match status" value="1"/>
</dbReference>
<dbReference type="Pfam" id="PF07508">
    <property type="entry name" value="Recombinase"/>
    <property type="match status" value="1"/>
</dbReference>
<dbReference type="InterPro" id="IPR036162">
    <property type="entry name" value="Resolvase-like_N_sf"/>
</dbReference>
<organism evidence="3 4">
    <name type="scientific">[Clostridium] fimetarium</name>
    <dbReference type="NCBI Taxonomy" id="99656"/>
    <lineage>
        <taxon>Bacteria</taxon>
        <taxon>Bacillati</taxon>
        <taxon>Bacillota</taxon>
        <taxon>Clostridia</taxon>
        <taxon>Lachnospirales</taxon>
        <taxon>Lachnospiraceae</taxon>
    </lineage>
</organism>
<dbReference type="PROSITE" id="PS51736">
    <property type="entry name" value="RECOMBINASES_3"/>
    <property type="match status" value="1"/>
</dbReference>
<keyword evidence="4" id="KW-1185">Reference proteome</keyword>
<dbReference type="GO" id="GO:0003677">
    <property type="term" value="F:DNA binding"/>
    <property type="evidence" value="ECO:0007669"/>
    <property type="project" value="InterPro"/>
</dbReference>
<dbReference type="PANTHER" id="PTHR30461:SF23">
    <property type="entry name" value="DNA RECOMBINASE-RELATED"/>
    <property type="match status" value="1"/>
</dbReference>